<dbReference type="InterPro" id="IPR036650">
    <property type="entry name" value="CAT_RNA-bd_dom_sf"/>
</dbReference>
<dbReference type="InterPro" id="IPR011608">
    <property type="entry name" value="PRD"/>
</dbReference>
<keyword evidence="4" id="KW-1185">Reference proteome</keyword>
<dbReference type="GO" id="GO:0006355">
    <property type="term" value="P:regulation of DNA-templated transcription"/>
    <property type="evidence" value="ECO:0007669"/>
    <property type="project" value="InterPro"/>
</dbReference>
<dbReference type="Proteomes" id="UP000095256">
    <property type="component" value="Unassembled WGS sequence"/>
</dbReference>
<dbReference type="EMBL" id="MIEK01000081">
    <property type="protein sequence ID" value="OEH80773.1"/>
    <property type="molecule type" value="Genomic_DNA"/>
</dbReference>
<dbReference type="STRING" id="762845.BCR26_07160"/>
<evidence type="ECO:0000259" key="2">
    <source>
        <dbReference type="PROSITE" id="PS51372"/>
    </source>
</evidence>
<dbReference type="PANTHER" id="PTHR30185:SF15">
    <property type="entry name" value="CRYPTIC BETA-GLUCOSIDE BGL OPERON ANTITERMINATOR"/>
    <property type="match status" value="1"/>
</dbReference>
<dbReference type="InterPro" id="IPR036634">
    <property type="entry name" value="PRD_sf"/>
</dbReference>
<dbReference type="Pfam" id="PF00874">
    <property type="entry name" value="PRD"/>
    <property type="match status" value="2"/>
</dbReference>
<evidence type="ECO:0000313" key="4">
    <source>
        <dbReference type="Proteomes" id="UP000095256"/>
    </source>
</evidence>
<dbReference type="InterPro" id="IPR004341">
    <property type="entry name" value="CAT_RNA-bd_dom"/>
</dbReference>
<protein>
    <submittedName>
        <fullName evidence="3">Transcriptional antiterminator</fullName>
    </submittedName>
</protein>
<feature type="domain" description="PRD" evidence="2">
    <location>
        <begin position="64"/>
        <end position="169"/>
    </location>
</feature>
<comment type="caution">
    <text evidence="3">The sequence shown here is derived from an EMBL/GenBank/DDBJ whole genome shotgun (WGS) entry which is preliminary data.</text>
</comment>
<gene>
    <name evidence="3" type="ORF">BCR26_07160</name>
</gene>
<dbReference type="SMART" id="SM01061">
    <property type="entry name" value="CAT_RBD"/>
    <property type="match status" value="1"/>
</dbReference>
<dbReference type="AlphaFoldDB" id="A0A1E5KSE0"/>
<dbReference type="Gene3D" id="1.10.1790.10">
    <property type="entry name" value="PRD domain"/>
    <property type="match status" value="2"/>
</dbReference>
<dbReference type="GO" id="GO:0003723">
    <property type="term" value="F:RNA binding"/>
    <property type="evidence" value="ECO:0007669"/>
    <property type="project" value="InterPro"/>
</dbReference>
<dbReference type="PROSITE" id="PS51372">
    <property type="entry name" value="PRD_2"/>
    <property type="match status" value="2"/>
</dbReference>
<keyword evidence="1" id="KW-0677">Repeat</keyword>
<proteinExistence type="predicted"/>
<reference evidence="3 4" key="1">
    <citation type="submission" date="2016-09" db="EMBL/GenBank/DDBJ databases">
        <authorList>
            <person name="Capua I."/>
            <person name="De Benedictis P."/>
            <person name="Joannis T."/>
            <person name="Lombin L.H."/>
            <person name="Cattoli G."/>
        </authorList>
    </citation>
    <scope>NUCLEOTIDE SEQUENCE [LARGE SCALE GENOMIC DNA]</scope>
    <source>
        <strain evidence="3 4">LMG 25899</strain>
    </source>
</reference>
<name>A0A1E5KSE0_9ENTE</name>
<dbReference type="SUPFAM" id="SSF50151">
    <property type="entry name" value="SacY-like RNA-binding domain"/>
    <property type="match status" value="1"/>
</dbReference>
<accession>A0A1E5KSE0</accession>
<dbReference type="OrthoDB" id="9813552at2"/>
<evidence type="ECO:0000313" key="3">
    <source>
        <dbReference type="EMBL" id="OEH80773.1"/>
    </source>
</evidence>
<dbReference type="SUPFAM" id="SSF63520">
    <property type="entry name" value="PTS-regulatory domain, PRD"/>
    <property type="match status" value="2"/>
</dbReference>
<dbReference type="InterPro" id="IPR050661">
    <property type="entry name" value="BglG_antiterminators"/>
</dbReference>
<sequence>MKIKKILNNNAVLLKKDGKDYIWLGTGIGFKKKAGESADVEKLEKVFVMQQNTTAERFSELLENIPLEYIKLSDDIIEMAKSKLSIEMSDTIYVSLTDHIDNSIKLHKEGINIGNQLSWEIKKFYSKEFDVGMKAIEMIKERTGVEFSQFEAGNIAMHLINAQLGTSFNQSEEALSIAKKIKDILSIIRMHNKVEIDEDSLAYDRFITHLRFFFKRLTRTNKQEETNLLLAHIIENYSAAYETVLLIEQYLKVTLNDDEKMYLSLHVQKLITNN</sequence>
<evidence type="ECO:0000256" key="1">
    <source>
        <dbReference type="ARBA" id="ARBA00022737"/>
    </source>
</evidence>
<dbReference type="RefSeq" id="WP_069700291.1">
    <property type="nucleotide sequence ID" value="NZ_JAGGMA010000001.1"/>
</dbReference>
<feature type="domain" description="PRD" evidence="2">
    <location>
        <begin position="172"/>
        <end position="274"/>
    </location>
</feature>
<dbReference type="Gene3D" id="2.30.24.10">
    <property type="entry name" value="CAT RNA-binding domain"/>
    <property type="match status" value="1"/>
</dbReference>
<dbReference type="Pfam" id="PF03123">
    <property type="entry name" value="CAT_RBD"/>
    <property type="match status" value="1"/>
</dbReference>
<organism evidence="3 4">
    <name type="scientific">Enterococcus rivorum</name>
    <dbReference type="NCBI Taxonomy" id="762845"/>
    <lineage>
        <taxon>Bacteria</taxon>
        <taxon>Bacillati</taxon>
        <taxon>Bacillota</taxon>
        <taxon>Bacilli</taxon>
        <taxon>Lactobacillales</taxon>
        <taxon>Enterococcaceae</taxon>
        <taxon>Enterococcus</taxon>
    </lineage>
</organism>
<dbReference type="PANTHER" id="PTHR30185">
    <property type="entry name" value="CRYPTIC BETA-GLUCOSIDE BGL OPERON ANTITERMINATOR"/>
    <property type="match status" value="1"/>
</dbReference>